<evidence type="ECO:0000313" key="7">
    <source>
        <dbReference type="EMBL" id="MBL7630796.1"/>
    </source>
</evidence>
<comment type="caution">
    <text evidence="7">The sequence shown here is derived from an EMBL/GenBank/DDBJ whole genome shotgun (WGS) entry which is preliminary data.</text>
</comment>
<dbReference type="Gene3D" id="3.10.105.10">
    <property type="entry name" value="Dipeptide-binding Protein, Domain 3"/>
    <property type="match status" value="1"/>
</dbReference>
<reference evidence="7" key="1">
    <citation type="submission" date="2020-12" db="EMBL/GenBank/DDBJ databases">
        <title>Genomic characterization of non-nitrogen-fixing Frankia strains.</title>
        <authorList>
            <person name="Carlos-Shanley C."/>
            <person name="Guerra T."/>
            <person name="Hahn D."/>
        </authorList>
    </citation>
    <scope>NUCLEOTIDE SEQUENCE</scope>
    <source>
        <strain evidence="7">CN6</strain>
    </source>
</reference>
<evidence type="ECO:0000256" key="2">
    <source>
        <dbReference type="ARBA" id="ARBA00005695"/>
    </source>
</evidence>
<evidence type="ECO:0000256" key="5">
    <source>
        <dbReference type="SAM" id="SignalP"/>
    </source>
</evidence>
<dbReference type="GO" id="GO:0042597">
    <property type="term" value="C:periplasmic space"/>
    <property type="evidence" value="ECO:0007669"/>
    <property type="project" value="UniProtKB-ARBA"/>
</dbReference>
<dbReference type="InterPro" id="IPR030678">
    <property type="entry name" value="Peptide/Ni-bd"/>
</dbReference>
<dbReference type="GO" id="GO:0030313">
    <property type="term" value="C:cell envelope"/>
    <property type="evidence" value="ECO:0007669"/>
    <property type="project" value="UniProtKB-SubCell"/>
</dbReference>
<dbReference type="PIRSF" id="PIRSF002741">
    <property type="entry name" value="MppA"/>
    <property type="match status" value="1"/>
</dbReference>
<evidence type="ECO:0000256" key="1">
    <source>
        <dbReference type="ARBA" id="ARBA00004196"/>
    </source>
</evidence>
<dbReference type="InterPro" id="IPR000914">
    <property type="entry name" value="SBP_5_dom"/>
</dbReference>
<dbReference type="Gene3D" id="3.40.190.10">
    <property type="entry name" value="Periplasmic binding protein-like II"/>
    <property type="match status" value="1"/>
</dbReference>
<feature type="signal peptide" evidence="5">
    <location>
        <begin position="1"/>
        <end position="22"/>
    </location>
</feature>
<accession>A0A937UU69</accession>
<keyword evidence="8" id="KW-1185">Reference proteome</keyword>
<dbReference type="GO" id="GO:0043190">
    <property type="term" value="C:ATP-binding cassette (ABC) transporter complex"/>
    <property type="evidence" value="ECO:0007669"/>
    <property type="project" value="InterPro"/>
</dbReference>
<organism evidence="7 8">
    <name type="scientific">Frankia nepalensis</name>
    <dbReference type="NCBI Taxonomy" id="1836974"/>
    <lineage>
        <taxon>Bacteria</taxon>
        <taxon>Bacillati</taxon>
        <taxon>Actinomycetota</taxon>
        <taxon>Actinomycetes</taxon>
        <taxon>Frankiales</taxon>
        <taxon>Frankiaceae</taxon>
        <taxon>Frankia</taxon>
    </lineage>
</organism>
<evidence type="ECO:0000259" key="6">
    <source>
        <dbReference type="Pfam" id="PF00496"/>
    </source>
</evidence>
<evidence type="ECO:0000256" key="4">
    <source>
        <dbReference type="ARBA" id="ARBA00022729"/>
    </source>
</evidence>
<evidence type="ECO:0000256" key="3">
    <source>
        <dbReference type="ARBA" id="ARBA00022448"/>
    </source>
</evidence>
<gene>
    <name evidence="7" type="ORF">I7412_27275</name>
</gene>
<protein>
    <submittedName>
        <fullName evidence="7">ABC transporter substrate-binding protein</fullName>
    </submittedName>
</protein>
<dbReference type="EMBL" id="JAEACQ010000254">
    <property type="protein sequence ID" value="MBL7630796.1"/>
    <property type="molecule type" value="Genomic_DNA"/>
</dbReference>
<dbReference type="Proteomes" id="UP000604475">
    <property type="component" value="Unassembled WGS sequence"/>
</dbReference>
<dbReference type="GO" id="GO:1904680">
    <property type="term" value="F:peptide transmembrane transporter activity"/>
    <property type="evidence" value="ECO:0007669"/>
    <property type="project" value="TreeGrafter"/>
</dbReference>
<feature type="chain" id="PRO_5038141627" evidence="5">
    <location>
        <begin position="23"/>
        <end position="528"/>
    </location>
</feature>
<dbReference type="Pfam" id="PF00496">
    <property type="entry name" value="SBP_bac_5"/>
    <property type="match status" value="1"/>
</dbReference>
<comment type="similarity">
    <text evidence="2">Belongs to the bacterial solute-binding protein 5 family.</text>
</comment>
<dbReference type="PANTHER" id="PTHR30290">
    <property type="entry name" value="PERIPLASMIC BINDING COMPONENT OF ABC TRANSPORTER"/>
    <property type="match status" value="1"/>
</dbReference>
<keyword evidence="3" id="KW-0813">Transport</keyword>
<proteinExistence type="inferred from homology"/>
<sequence>MGAVVVAVMGAALVTACSDAGASDSAASGGTTPVAGGTLTFAVATDSGCADPQQAGSADTAALRQVVDSLVDQDAKTGKIVPWLAESWTISADGKAFTFRLRPGVTFSDGTPLNAQVVKDNFDAVPKLGALAVQAESYLSGYVGTTVVDELTAKVEFAQPAVPFLRAASTSTLGLVSAATARKTPARRCRDGVIGTGPFVLSSYEQNKATTLTRRAEYAWGSPLWARPGAAYLDKIVFSVVPEAGVRTGSLVSGQLDVINGVGRADQAAIQDEVADLASYTSPGVGFNLGVNSARVPDKAVRQALLVAIDRPQVVSTVFPAGTRAATSVLTASTAGFEDLGSAMSHDPARARQLLDQAGWTSGPGGIRTKDGVPLRLTTVWFTNAAAYLPALELIQQQLKDVGVELVLKELQVSQFAQLLKSGDFDLFWGGNYRSSDPDALRTLYSTKLVNTYRIPVTELDEVLDQQAATVDEVQRAALVGRAQQLIVENAYVLPIVDNQIILGVAKDVHGPRFQAPGDISLHDTWKS</sequence>
<dbReference type="SUPFAM" id="SSF53850">
    <property type="entry name" value="Periplasmic binding protein-like II"/>
    <property type="match status" value="1"/>
</dbReference>
<name>A0A937UU69_9ACTN</name>
<keyword evidence="4 5" id="KW-0732">Signal</keyword>
<dbReference type="PANTHER" id="PTHR30290:SF10">
    <property type="entry name" value="PERIPLASMIC OLIGOPEPTIDE-BINDING PROTEIN-RELATED"/>
    <property type="match status" value="1"/>
</dbReference>
<dbReference type="InterPro" id="IPR039424">
    <property type="entry name" value="SBP_5"/>
</dbReference>
<dbReference type="AlphaFoldDB" id="A0A937UU69"/>
<comment type="subcellular location">
    <subcellularLocation>
        <location evidence="1">Cell envelope</location>
    </subcellularLocation>
</comment>
<dbReference type="CDD" id="cd08492">
    <property type="entry name" value="PBP2_NikA_DppA_OppA_like_15"/>
    <property type="match status" value="1"/>
</dbReference>
<dbReference type="GO" id="GO:0015833">
    <property type="term" value="P:peptide transport"/>
    <property type="evidence" value="ECO:0007669"/>
    <property type="project" value="TreeGrafter"/>
</dbReference>
<feature type="domain" description="Solute-binding protein family 5" evidence="6">
    <location>
        <begin position="79"/>
        <end position="444"/>
    </location>
</feature>
<evidence type="ECO:0000313" key="8">
    <source>
        <dbReference type="Proteomes" id="UP000604475"/>
    </source>
</evidence>